<name>A0ABU8JR43_DICCH</name>
<evidence type="ECO:0000313" key="4">
    <source>
        <dbReference type="Proteomes" id="UP001359469"/>
    </source>
</evidence>
<sequence length="377" mass="42477">MKILHFFKTYYPVAYGGVQQVIYQLAEGASRRGATVDVLSLSPDGSSKNGVIGHHHVHTSHQDFYLASTGFSLSAIKDFQELATSADIIHYHFPWPYMDLVHFIAKVRKPAIVSYHSDIVKQKYLLKLYQPLMKRFLNSVDSVVASSPNYVTTSPVLQSLVKPAEVIPFGLDPDSYHQSSQAVLDKWKSQLGERFFLFVGFLRYYKGLSFLLEAMRDIDYPLVIVGEGPYENELKSQAISLGLKNTHFLGALSDEDKCALLELCCGVVFPSHLRSEAYGMTLLEAAMYGKPMISCEIGTGTTYINQDQVTGIAVPPADPVALKQALMTLWLDVEKSQQMGRMAKQRFDENFTATHMVDRYMALYQRVIERSNKNKYL</sequence>
<dbReference type="Pfam" id="PF13439">
    <property type="entry name" value="Glyco_transf_4"/>
    <property type="match status" value="1"/>
</dbReference>
<dbReference type="Proteomes" id="UP001359469">
    <property type="component" value="Unassembled WGS sequence"/>
</dbReference>
<protein>
    <submittedName>
        <fullName evidence="3">Glycosyltransferase family 4 protein</fullName>
    </submittedName>
</protein>
<feature type="domain" description="Glycosyltransferase subfamily 4-like N-terminal" evidence="2">
    <location>
        <begin position="15"/>
        <end position="174"/>
    </location>
</feature>
<dbReference type="InterPro" id="IPR050194">
    <property type="entry name" value="Glycosyltransferase_grp1"/>
</dbReference>
<keyword evidence="4" id="KW-1185">Reference proteome</keyword>
<proteinExistence type="predicted"/>
<comment type="caution">
    <text evidence="3">The sequence shown here is derived from an EMBL/GenBank/DDBJ whole genome shotgun (WGS) entry which is preliminary data.</text>
</comment>
<feature type="domain" description="Glycosyl transferase family 1" evidence="1">
    <location>
        <begin position="186"/>
        <end position="346"/>
    </location>
</feature>
<reference evidence="3 4" key="1">
    <citation type="submission" date="2024-03" db="EMBL/GenBank/DDBJ databases">
        <title>Analysis of soft rot Pectobacteriaceae population diversity in US potato growing regions between 2016 and 2022.</title>
        <authorList>
            <person name="Ma X."/>
            <person name="Zhang X."/>
            <person name="Stodghill P."/>
            <person name="Rioux R."/>
            <person name="Babler B."/>
            <person name="Shrestha S."/>
            <person name="Babler B."/>
            <person name="Rivedal H."/>
            <person name="Frost K."/>
            <person name="Hao J."/>
            <person name="Secor G."/>
            <person name="Swingle B."/>
        </authorList>
    </citation>
    <scope>NUCLEOTIDE SEQUENCE [LARGE SCALE GENOMIC DNA]</scope>
    <source>
        <strain evidence="3 4">SR64</strain>
    </source>
</reference>
<dbReference type="SUPFAM" id="SSF53756">
    <property type="entry name" value="UDP-Glycosyltransferase/glycogen phosphorylase"/>
    <property type="match status" value="1"/>
</dbReference>
<dbReference type="EMBL" id="JBBBOO010000011">
    <property type="protein sequence ID" value="MEI7064975.1"/>
    <property type="molecule type" value="Genomic_DNA"/>
</dbReference>
<dbReference type="CDD" id="cd03795">
    <property type="entry name" value="GT4_WfcD-like"/>
    <property type="match status" value="1"/>
</dbReference>
<dbReference type="Gene3D" id="3.40.50.2000">
    <property type="entry name" value="Glycogen Phosphorylase B"/>
    <property type="match status" value="2"/>
</dbReference>
<accession>A0ABU8JR43</accession>
<dbReference type="PANTHER" id="PTHR45947:SF13">
    <property type="entry name" value="TRANSFERASE"/>
    <property type="match status" value="1"/>
</dbReference>
<evidence type="ECO:0000313" key="3">
    <source>
        <dbReference type="EMBL" id="MEI7064975.1"/>
    </source>
</evidence>
<dbReference type="InterPro" id="IPR028098">
    <property type="entry name" value="Glyco_trans_4-like_N"/>
</dbReference>
<gene>
    <name evidence="3" type="ORF">WCU84_15055</name>
</gene>
<evidence type="ECO:0000259" key="1">
    <source>
        <dbReference type="Pfam" id="PF00534"/>
    </source>
</evidence>
<dbReference type="RefSeq" id="WP_040002398.1">
    <property type="nucleotide sequence ID" value="NZ_CP161827.1"/>
</dbReference>
<evidence type="ECO:0000259" key="2">
    <source>
        <dbReference type="Pfam" id="PF13439"/>
    </source>
</evidence>
<dbReference type="Pfam" id="PF00534">
    <property type="entry name" value="Glycos_transf_1"/>
    <property type="match status" value="1"/>
</dbReference>
<dbReference type="PANTHER" id="PTHR45947">
    <property type="entry name" value="SULFOQUINOVOSYL TRANSFERASE SQD2"/>
    <property type="match status" value="1"/>
</dbReference>
<dbReference type="InterPro" id="IPR001296">
    <property type="entry name" value="Glyco_trans_1"/>
</dbReference>
<organism evidence="3 4">
    <name type="scientific">Dickeya chrysanthemi</name>
    <name type="common">Pectobacterium chrysanthemi</name>
    <name type="synonym">Erwinia chrysanthemi</name>
    <dbReference type="NCBI Taxonomy" id="556"/>
    <lineage>
        <taxon>Bacteria</taxon>
        <taxon>Pseudomonadati</taxon>
        <taxon>Pseudomonadota</taxon>
        <taxon>Gammaproteobacteria</taxon>
        <taxon>Enterobacterales</taxon>
        <taxon>Pectobacteriaceae</taxon>
        <taxon>Dickeya</taxon>
    </lineage>
</organism>